<protein>
    <submittedName>
        <fullName evidence="1">Uncharacterized protein</fullName>
    </submittedName>
</protein>
<proteinExistence type="predicted"/>
<name>A0A8K0MGL3_9ROSA</name>
<accession>A0A8K0MGL3</accession>
<evidence type="ECO:0000313" key="2">
    <source>
        <dbReference type="Proteomes" id="UP000796880"/>
    </source>
</evidence>
<gene>
    <name evidence="1" type="ORF">FNV43_RR14688</name>
</gene>
<sequence length="121" mass="13730">MRWETHQLELIIVYDKFLLSSCTPPLTYKTGPNVKACGTGVVPTKDTPTLKKTAPSHCSCSSLDFIRVPVKLPSRILRLLPKDSLFTVGARDEGSTLRSVRWRSLYWSFGSDQSFRLLARW</sequence>
<comment type="caution">
    <text evidence="1">The sequence shown here is derived from an EMBL/GenBank/DDBJ whole genome shotgun (WGS) entry which is preliminary data.</text>
</comment>
<dbReference type="EMBL" id="VOIH02000006">
    <property type="protein sequence ID" value="KAF3444995.1"/>
    <property type="molecule type" value="Genomic_DNA"/>
</dbReference>
<reference evidence="1" key="1">
    <citation type="submission" date="2020-03" db="EMBL/GenBank/DDBJ databases">
        <title>A high-quality chromosome-level genome assembly of a woody plant with both climbing and erect habits, Rhamnella rubrinervis.</title>
        <authorList>
            <person name="Lu Z."/>
            <person name="Yang Y."/>
            <person name="Zhu X."/>
            <person name="Sun Y."/>
        </authorList>
    </citation>
    <scope>NUCLEOTIDE SEQUENCE</scope>
    <source>
        <strain evidence="1">BYM</strain>
        <tissue evidence="1">Leaf</tissue>
    </source>
</reference>
<dbReference type="Proteomes" id="UP000796880">
    <property type="component" value="Unassembled WGS sequence"/>
</dbReference>
<dbReference type="AlphaFoldDB" id="A0A8K0MGL3"/>
<keyword evidence="2" id="KW-1185">Reference proteome</keyword>
<evidence type="ECO:0000313" key="1">
    <source>
        <dbReference type="EMBL" id="KAF3444995.1"/>
    </source>
</evidence>
<organism evidence="1 2">
    <name type="scientific">Rhamnella rubrinervis</name>
    <dbReference type="NCBI Taxonomy" id="2594499"/>
    <lineage>
        <taxon>Eukaryota</taxon>
        <taxon>Viridiplantae</taxon>
        <taxon>Streptophyta</taxon>
        <taxon>Embryophyta</taxon>
        <taxon>Tracheophyta</taxon>
        <taxon>Spermatophyta</taxon>
        <taxon>Magnoliopsida</taxon>
        <taxon>eudicotyledons</taxon>
        <taxon>Gunneridae</taxon>
        <taxon>Pentapetalae</taxon>
        <taxon>rosids</taxon>
        <taxon>fabids</taxon>
        <taxon>Rosales</taxon>
        <taxon>Rhamnaceae</taxon>
        <taxon>rhamnoid group</taxon>
        <taxon>Rhamneae</taxon>
        <taxon>Rhamnella</taxon>
    </lineage>
</organism>